<proteinExistence type="predicted"/>
<organism evidence="2 3">
    <name type="scientific">Tepidimicrobium xylanilyticum</name>
    <dbReference type="NCBI Taxonomy" id="1123352"/>
    <lineage>
        <taxon>Bacteria</taxon>
        <taxon>Bacillati</taxon>
        <taxon>Bacillota</taxon>
        <taxon>Tissierellia</taxon>
        <taxon>Tissierellales</taxon>
        <taxon>Tepidimicrobiaceae</taxon>
        <taxon>Tepidimicrobium</taxon>
    </lineage>
</organism>
<evidence type="ECO:0000313" key="3">
    <source>
        <dbReference type="Proteomes" id="UP000198828"/>
    </source>
</evidence>
<dbReference type="OrthoDB" id="1707655at2"/>
<name>A0A1H2VAA6_9FIRM</name>
<dbReference type="AlphaFoldDB" id="A0A1H2VAA6"/>
<evidence type="ECO:0000313" key="2">
    <source>
        <dbReference type="EMBL" id="SDW65262.1"/>
    </source>
</evidence>
<dbReference type="Proteomes" id="UP000198828">
    <property type="component" value="Unassembled WGS sequence"/>
</dbReference>
<keyword evidence="1" id="KW-1133">Transmembrane helix</keyword>
<keyword evidence="1" id="KW-0812">Transmembrane</keyword>
<accession>A0A1H2VAA6</accession>
<gene>
    <name evidence="2" type="ORF">SAMN05660923_01060</name>
</gene>
<protein>
    <submittedName>
        <fullName evidence="2">Uncharacterized protein</fullName>
    </submittedName>
</protein>
<dbReference type="RefSeq" id="WP_143035248.1">
    <property type="nucleotide sequence ID" value="NZ_BSYN01000004.1"/>
</dbReference>
<sequence>MSRVTLPSRKPIREYERDVKIEVDKKNDEEPFEFTRKDILAMIIAGYQVIMPLVLIGVLVMSVFVYVFLNFYLK</sequence>
<feature type="transmembrane region" description="Helical" evidence="1">
    <location>
        <begin position="39"/>
        <end position="69"/>
    </location>
</feature>
<dbReference type="EMBL" id="FNNG01000003">
    <property type="protein sequence ID" value="SDW65262.1"/>
    <property type="molecule type" value="Genomic_DNA"/>
</dbReference>
<keyword evidence="3" id="KW-1185">Reference proteome</keyword>
<evidence type="ECO:0000256" key="1">
    <source>
        <dbReference type="SAM" id="Phobius"/>
    </source>
</evidence>
<reference evidence="2 3" key="1">
    <citation type="submission" date="2016-10" db="EMBL/GenBank/DDBJ databases">
        <authorList>
            <person name="de Groot N.N."/>
        </authorList>
    </citation>
    <scope>NUCLEOTIDE SEQUENCE [LARGE SCALE GENOMIC DNA]</scope>
    <source>
        <strain evidence="2 3">DSM 23310</strain>
    </source>
</reference>
<keyword evidence="1" id="KW-0472">Membrane</keyword>